<dbReference type="Proteomes" id="UP000198995">
    <property type="component" value="Unassembled WGS sequence"/>
</dbReference>
<evidence type="ECO:0000313" key="2">
    <source>
        <dbReference type="EMBL" id="SDD15743.1"/>
    </source>
</evidence>
<dbReference type="InterPro" id="IPR000595">
    <property type="entry name" value="cNMP-bd_dom"/>
</dbReference>
<reference evidence="2 3" key="1">
    <citation type="submission" date="2016-10" db="EMBL/GenBank/DDBJ databases">
        <authorList>
            <person name="de Groot N.N."/>
        </authorList>
    </citation>
    <scope>NUCLEOTIDE SEQUENCE [LARGE SCALE GENOMIC DNA]</scope>
    <source>
        <strain evidence="2 3">DSM 20475</strain>
    </source>
</reference>
<dbReference type="OrthoDB" id="9798104at2"/>
<dbReference type="RefSeq" id="WP_091790998.1">
    <property type="nucleotide sequence ID" value="NZ_FNAF01000001.1"/>
</dbReference>
<dbReference type="AlphaFoldDB" id="A0A1G6SG36"/>
<dbReference type="EMBL" id="FNAF01000001">
    <property type="protein sequence ID" value="SDD15743.1"/>
    <property type="molecule type" value="Genomic_DNA"/>
</dbReference>
<sequence>MEDLLNRSGVKRVIFYRGDYIIRQGEPVDNIYYLETGRCYRGAKTEGGNEVFFDFKTAFGSFYDALVGVLAMFSNDQVSECNFIATEPVCAYRIPVDVAMAYFSEDADLLKGLLAVSIEKQRQISWLFAARQEGRVPNQLCKLLYFNSYLTEEGRRRVSPDYSSFIRLSQKLGVHKVTISKMMRALREQGAIVTEGRRVFITDTDLMLEYIMNGRQLIY</sequence>
<dbReference type="SUPFAM" id="SSF51206">
    <property type="entry name" value="cAMP-binding domain-like"/>
    <property type="match status" value="1"/>
</dbReference>
<dbReference type="PROSITE" id="PS50042">
    <property type="entry name" value="CNMP_BINDING_3"/>
    <property type="match status" value="1"/>
</dbReference>
<keyword evidence="2" id="KW-0418">Kinase</keyword>
<dbReference type="InterPro" id="IPR018490">
    <property type="entry name" value="cNMP-bd_dom_sf"/>
</dbReference>
<dbReference type="GO" id="GO:0016301">
    <property type="term" value="F:kinase activity"/>
    <property type="evidence" value="ECO:0007669"/>
    <property type="project" value="UniProtKB-KW"/>
</dbReference>
<dbReference type="InterPro" id="IPR014710">
    <property type="entry name" value="RmlC-like_jellyroll"/>
</dbReference>
<feature type="domain" description="Cyclic nucleotide-binding" evidence="1">
    <location>
        <begin position="1"/>
        <end position="38"/>
    </location>
</feature>
<dbReference type="Pfam" id="PF00027">
    <property type="entry name" value="cNMP_binding"/>
    <property type="match status" value="1"/>
</dbReference>
<keyword evidence="2" id="KW-0808">Transferase</keyword>
<dbReference type="STRING" id="2741.SAMN04489866_101322"/>
<dbReference type="Gene3D" id="2.60.120.10">
    <property type="entry name" value="Jelly Rolls"/>
    <property type="match status" value="1"/>
</dbReference>
<dbReference type="InterPro" id="IPR036390">
    <property type="entry name" value="WH_DNA-bd_sf"/>
</dbReference>
<accession>A0A1G6SG36</accession>
<organism evidence="2 3">
    <name type="scientific">Peptococcus niger</name>
    <dbReference type="NCBI Taxonomy" id="2741"/>
    <lineage>
        <taxon>Bacteria</taxon>
        <taxon>Bacillati</taxon>
        <taxon>Bacillota</taxon>
        <taxon>Clostridia</taxon>
        <taxon>Eubacteriales</taxon>
        <taxon>Peptococcaceae</taxon>
        <taxon>Peptococcus</taxon>
    </lineage>
</organism>
<dbReference type="CDD" id="cd00038">
    <property type="entry name" value="CAP_ED"/>
    <property type="match status" value="1"/>
</dbReference>
<evidence type="ECO:0000259" key="1">
    <source>
        <dbReference type="PROSITE" id="PS50042"/>
    </source>
</evidence>
<evidence type="ECO:0000313" key="3">
    <source>
        <dbReference type="Proteomes" id="UP000198995"/>
    </source>
</evidence>
<name>A0A1G6SG36_PEPNI</name>
<keyword evidence="3" id="KW-1185">Reference proteome</keyword>
<proteinExistence type="predicted"/>
<gene>
    <name evidence="2" type="ORF">SAMN04489866_101322</name>
</gene>
<dbReference type="SUPFAM" id="SSF46785">
    <property type="entry name" value="Winged helix' DNA-binding domain"/>
    <property type="match status" value="1"/>
</dbReference>
<protein>
    <submittedName>
        <fullName evidence="2">cAMP-binding domain of CRP or a regulatory subunit of cAMP-dependent protein kinases</fullName>
    </submittedName>
</protein>